<gene>
    <name evidence="1" type="primary">ORF96622</name>
</gene>
<dbReference type="AlphaFoldDB" id="A0A0B7A4F4"/>
<feature type="non-terminal residue" evidence="1">
    <location>
        <position position="73"/>
    </location>
</feature>
<reference evidence="1" key="1">
    <citation type="submission" date="2014-12" db="EMBL/GenBank/DDBJ databases">
        <title>Insight into the proteome of Arion vulgaris.</title>
        <authorList>
            <person name="Aradska J."/>
            <person name="Bulat T."/>
            <person name="Smidak R."/>
            <person name="Sarate P."/>
            <person name="Gangsoo J."/>
            <person name="Sialana F."/>
            <person name="Bilban M."/>
            <person name="Lubec G."/>
        </authorList>
    </citation>
    <scope>NUCLEOTIDE SEQUENCE</scope>
    <source>
        <tissue evidence="1">Skin</tissue>
    </source>
</reference>
<organism evidence="1">
    <name type="scientific">Arion vulgaris</name>
    <dbReference type="NCBI Taxonomy" id="1028688"/>
    <lineage>
        <taxon>Eukaryota</taxon>
        <taxon>Metazoa</taxon>
        <taxon>Spiralia</taxon>
        <taxon>Lophotrochozoa</taxon>
        <taxon>Mollusca</taxon>
        <taxon>Gastropoda</taxon>
        <taxon>Heterobranchia</taxon>
        <taxon>Euthyneura</taxon>
        <taxon>Panpulmonata</taxon>
        <taxon>Eupulmonata</taxon>
        <taxon>Stylommatophora</taxon>
        <taxon>Helicina</taxon>
        <taxon>Arionoidea</taxon>
        <taxon>Arionidae</taxon>
        <taxon>Arion</taxon>
    </lineage>
</organism>
<evidence type="ECO:0000313" key="1">
    <source>
        <dbReference type="EMBL" id="CEK75693.1"/>
    </source>
</evidence>
<name>A0A0B7A4F4_9EUPU</name>
<sequence>QKAHVLQFSQVYFQSLSDQEVKTIINEPTPVLPCLLILLSNTYERVRGVAFTLLTSLARDKSADTSTFLWFAH</sequence>
<accession>A0A0B7A4F4</accession>
<protein>
    <submittedName>
        <fullName evidence="1">Uncharacterized protein</fullName>
    </submittedName>
</protein>
<dbReference type="EMBL" id="HACG01028828">
    <property type="protein sequence ID" value="CEK75693.1"/>
    <property type="molecule type" value="Transcribed_RNA"/>
</dbReference>
<proteinExistence type="predicted"/>
<feature type="non-terminal residue" evidence="1">
    <location>
        <position position="1"/>
    </location>
</feature>